<dbReference type="Proteomes" id="UP001234178">
    <property type="component" value="Unassembled WGS sequence"/>
</dbReference>
<evidence type="ECO:0000313" key="2">
    <source>
        <dbReference type="Proteomes" id="UP001234178"/>
    </source>
</evidence>
<organism evidence="1 2">
    <name type="scientific">Daphnia magna</name>
    <dbReference type="NCBI Taxonomy" id="35525"/>
    <lineage>
        <taxon>Eukaryota</taxon>
        <taxon>Metazoa</taxon>
        <taxon>Ecdysozoa</taxon>
        <taxon>Arthropoda</taxon>
        <taxon>Crustacea</taxon>
        <taxon>Branchiopoda</taxon>
        <taxon>Diplostraca</taxon>
        <taxon>Cladocera</taxon>
        <taxon>Anomopoda</taxon>
        <taxon>Daphniidae</taxon>
        <taxon>Daphnia</taxon>
    </lineage>
</organism>
<comment type="caution">
    <text evidence="1">The sequence shown here is derived from an EMBL/GenBank/DDBJ whole genome shotgun (WGS) entry which is preliminary data.</text>
</comment>
<reference evidence="1 2" key="1">
    <citation type="journal article" date="2023" name="Nucleic Acids Res.">
        <title>The hologenome of Daphnia magna reveals possible DNA methylation and microbiome-mediated evolution of the host genome.</title>
        <authorList>
            <person name="Chaturvedi A."/>
            <person name="Li X."/>
            <person name="Dhandapani V."/>
            <person name="Marshall H."/>
            <person name="Kissane S."/>
            <person name="Cuenca-Cambronero M."/>
            <person name="Asole G."/>
            <person name="Calvet F."/>
            <person name="Ruiz-Romero M."/>
            <person name="Marangio P."/>
            <person name="Guigo R."/>
            <person name="Rago D."/>
            <person name="Mirbahai L."/>
            <person name="Eastwood N."/>
            <person name="Colbourne J.K."/>
            <person name="Zhou J."/>
            <person name="Mallon E."/>
            <person name="Orsini L."/>
        </authorList>
    </citation>
    <scope>NUCLEOTIDE SEQUENCE [LARGE SCALE GENOMIC DNA]</scope>
    <source>
        <strain evidence="1">LRV0_1</strain>
    </source>
</reference>
<dbReference type="EMBL" id="JAOYFB010000003">
    <property type="protein sequence ID" value="KAK4012260.1"/>
    <property type="molecule type" value="Genomic_DNA"/>
</dbReference>
<keyword evidence="2" id="KW-1185">Reference proteome</keyword>
<accession>A0ABQ9ZH62</accession>
<evidence type="ECO:0000313" key="1">
    <source>
        <dbReference type="EMBL" id="KAK4012260.1"/>
    </source>
</evidence>
<proteinExistence type="predicted"/>
<name>A0ABQ9ZH62_9CRUS</name>
<protein>
    <submittedName>
        <fullName evidence="1">Uncharacterized protein</fullName>
    </submittedName>
</protein>
<gene>
    <name evidence="1" type="ORF">OUZ56_021361</name>
</gene>
<sequence>MAVKFFNECSFPKVIGVVASGAGPVAVGWLGWKGYVKNCTPIVQVNVSERRQAKIVSIDAEYLEDCAAVDEVKNVDPKGDEKVAAIAKKYPTTWIKLSYLDHEPVCAPPLFAVCTGAQSVDSATMFLEDIATISYEDTSYCTNKTHWNVSFQRQHLMQLRHSLEQQAIGEKPAR</sequence>